<sequence length="350" mass="37496">MTHVLILRDAKPGHFHQAEGVALALARLTPIEADRLEVRPARLATSDMRKFIMRRFGRDARFWLRWMYAIDLDAVARPQVIVGSGWPTIAAGLLLSRHFDVPFVFAGPIGGYRTGPQVISLVASPRQAGDPGAVLAPIPCTVDPDAYPAPRRLMSAGDLDGASLGLLIGGSAYRREFPQKEWDALLAFVPELAARYGVRWRVSTSRRTPDTVADRFKALAQAGVLAQFIDYRDAGAGSVRDLFGADALVVTEDSMSMLAEGLAARRPVVALKSARVHKAYANEVIAGMAGPRLDGASLAILPMAGVTPEAFVATLTRLTPPAEDARDAIARAIAPRLAPLLGLSPARSAP</sequence>
<name>A0ABS5R246_9HYPH</name>
<reference evidence="1" key="1">
    <citation type="submission" date="2021-05" db="EMBL/GenBank/DDBJ databases">
        <authorList>
            <person name="Sun Q."/>
            <person name="Inoue M."/>
        </authorList>
    </citation>
    <scope>NUCLEOTIDE SEQUENCE</scope>
    <source>
        <strain evidence="1">VKM B-3255</strain>
    </source>
</reference>
<proteinExistence type="predicted"/>
<dbReference type="Pfam" id="PF06258">
    <property type="entry name" value="Mito_fiss_Elm1"/>
    <property type="match status" value="1"/>
</dbReference>
<protein>
    <submittedName>
        <fullName evidence="1">Mitochondrial fission ELM1 family protein</fullName>
    </submittedName>
</protein>
<gene>
    <name evidence="1" type="ORF">KIP89_00400</name>
</gene>
<organism evidence="1 2">
    <name type="scientific">Ancylobacter radicis</name>
    <dbReference type="NCBI Taxonomy" id="2836179"/>
    <lineage>
        <taxon>Bacteria</taxon>
        <taxon>Pseudomonadati</taxon>
        <taxon>Pseudomonadota</taxon>
        <taxon>Alphaproteobacteria</taxon>
        <taxon>Hyphomicrobiales</taxon>
        <taxon>Xanthobacteraceae</taxon>
        <taxon>Ancylobacter</taxon>
    </lineage>
</organism>
<accession>A0ABS5R246</accession>
<comment type="caution">
    <text evidence="1">The sequence shown here is derived from an EMBL/GenBank/DDBJ whole genome shotgun (WGS) entry which is preliminary data.</text>
</comment>
<keyword evidence="2" id="KW-1185">Reference proteome</keyword>
<evidence type="ECO:0000313" key="2">
    <source>
        <dbReference type="Proteomes" id="UP001166585"/>
    </source>
</evidence>
<dbReference type="RefSeq" id="WP_213753440.1">
    <property type="nucleotide sequence ID" value="NZ_JAHCQH010000004.1"/>
</dbReference>
<dbReference type="InterPro" id="IPR009367">
    <property type="entry name" value="Elm1-like"/>
</dbReference>
<dbReference type="Proteomes" id="UP001166585">
    <property type="component" value="Unassembled WGS sequence"/>
</dbReference>
<evidence type="ECO:0000313" key="1">
    <source>
        <dbReference type="EMBL" id="MBS9475567.1"/>
    </source>
</evidence>
<dbReference type="EMBL" id="JAHCQH010000004">
    <property type="protein sequence ID" value="MBS9475567.1"/>
    <property type="molecule type" value="Genomic_DNA"/>
</dbReference>